<accession>A0ABW5X0D5</accession>
<keyword evidence="4" id="KW-1185">Reference proteome</keyword>
<evidence type="ECO:0000259" key="2">
    <source>
        <dbReference type="PROSITE" id="PS51186"/>
    </source>
</evidence>
<dbReference type="PANTHER" id="PTHR13947">
    <property type="entry name" value="GNAT FAMILY N-ACETYLTRANSFERASE"/>
    <property type="match status" value="1"/>
</dbReference>
<feature type="domain" description="N-acetyltransferase" evidence="2">
    <location>
        <begin position="2"/>
        <end position="150"/>
    </location>
</feature>
<dbReference type="RefSeq" id="WP_251741596.1">
    <property type="nucleotide sequence ID" value="NZ_JBHUOJ010000001.1"/>
</dbReference>
<dbReference type="InterPro" id="IPR000182">
    <property type="entry name" value="GNAT_dom"/>
</dbReference>
<dbReference type="Gene3D" id="3.40.630.30">
    <property type="match status" value="1"/>
</dbReference>
<evidence type="ECO:0000313" key="4">
    <source>
        <dbReference type="Proteomes" id="UP001597438"/>
    </source>
</evidence>
<dbReference type="EMBL" id="JBHUOJ010000001">
    <property type="protein sequence ID" value="MFD2831767.1"/>
    <property type="molecule type" value="Genomic_DNA"/>
</dbReference>
<keyword evidence="1" id="KW-0808">Transferase</keyword>
<name>A0ABW5X0D5_9FLAO</name>
<gene>
    <name evidence="3" type="ORF">ACFSYS_00615</name>
</gene>
<sequence>MIDLQKTNSKNPDFGKLIVKLDEYLAVCDGDEHSFYDSHNKLDLINHVIVMYEDKIPVGCGALKEFKGGTMEVKRMFVDSAYRKKGYAGLILRELEKWALEMGYSACVLETGKRQIEAVGFYKKNGYYLIEKYPPYEGMENSICFKKDLI</sequence>
<proteinExistence type="predicted"/>
<evidence type="ECO:0000256" key="1">
    <source>
        <dbReference type="ARBA" id="ARBA00022679"/>
    </source>
</evidence>
<dbReference type="CDD" id="cd04301">
    <property type="entry name" value="NAT_SF"/>
    <property type="match status" value="1"/>
</dbReference>
<dbReference type="InterPro" id="IPR050769">
    <property type="entry name" value="NAT_camello-type"/>
</dbReference>
<protein>
    <submittedName>
        <fullName evidence="3">GNAT family N-acetyltransferase</fullName>
    </submittedName>
</protein>
<reference evidence="4" key="1">
    <citation type="journal article" date="2019" name="Int. J. Syst. Evol. Microbiol.">
        <title>The Global Catalogue of Microorganisms (GCM) 10K type strain sequencing project: providing services to taxonomists for standard genome sequencing and annotation.</title>
        <authorList>
            <consortium name="The Broad Institute Genomics Platform"/>
            <consortium name="The Broad Institute Genome Sequencing Center for Infectious Disease"/>
            <person name="Wu L."/>
            <person name="Ma J."/>
        </authorList>
    </citation>
    <scope>NUCLEOTIDE SEQUENCE [LARGE SCALE GENOMIC DNA]</scope>
    <source>
        <strain evidence="4">KCTC 52925</strain>
    </source>
</reference>
<dbReference type="Proteomes" id="UP001597438">
    <property type="component" value="Unassembled WGS sequence"/>
</dbReference>
<dbReference type="PROSITE" id="PS51186">
    <property type="entry name" value="GNAT"/>
    <property type="match status" value="1"/>
</dbReference>
<dbReference type="PANTHER" id="PTHR13947:SF37">
    <property type="entry name" value="LD18367P"/>
    <property type="match status" value="1"/>
</dbReference>
<dbReference type="SUPFAM" id="SSF55729">
    <property type="entry name" value="Acyl-CoA N-acyltransferases (Nat)"/>
    <property type="match status" value="1"/>
</dbReference>
<dbReference type="InterPro" id="IPR016181">
    <property type="entry name" value="Acyl_CoA_acyltransferase"/>
</dbReference>
<evidence type="ECO:0000313" key="3">
    <source>
        <dbReference type="EMBL" id="MFD2831767.1"/>
    </source>
</evidence>
<organism evidence="3 4">
    <name type="scientific">Christiangramia antarctica</name>
    <dbReference type="NCBI Taxonomy" id="2058158"/>
    <lineage>
        <taxon>Bacteria</taxon>
        <taxon>Pseudomonadati</taxon>
        <taxon>Bacteroidota</taxon>
        <taxon>Flavobacteriia</taxon>
        <taxon>Flavobacteriales</taxon>
        <taxon>Flavobacteriaceae</taxon>
        <taxon>Christiangramia</taxon>
    </lineage>
</organism>
<comment type="caution">
    <text evidence="3">The sequence shown here is derived from an EMBL/GenBank/DDBJ whole genome shotgun (WGS) entry which is preliminary data.</text>
</comment>
<dbReference type="Pfam" id="PF00583">
    <property type="entry name" value="Acetyltransf_1"/>
    <property type="match status" value="1"/>
</dbReference>